<keyword evidence="3" id="KW-0732">Signal</keyword>
<keyword evidence="5" id="KW-1185">Reference proteome</keyword>
<dbReference type="AlphaFoldDB" id="A0A8J6C9J7"/>
<dbReference type="EMBL" id="JAGTXO010000018">
    <property type="protein sequence ID" value="KAG8463056.1"/>
    <property type="molecule type" value="Genomic_DNA"/>
</dbReference>
<feature type="region of interest" description="Disordered" evidence="1">
    <location>
        <begin position="28"/>
        <end position="66"/>
    </location>
</feature>
<evidence type="ECO:0000256" key="1">
    <source>
        <dbReference type="SAM" id="MobiDB-lite"/>
    </source>
</evidence>
<reference evidence="4" key="1">
    <citation type="submission" date="2021-05" db="EMBL/GenBank/DDBJ databases">
        <title>The genome of the haptophyte Pavlova lutheri (Diacronema luteri, Pavlovales) - a model for lipid biosynthesis in eukaryotic algae.</title>
        <authorList>
            <person name="Hulatt C.J."/>
            <person name="Posewitz M.C."/>
        </authorList>
    </citation>
    <scope>NUCLEOTIDE SEQUENCE</scope>
    <source>
        <strain evidence="4">NIVA-4/92</strain>
    </source>
</reference>
<dbReference type="Proteomes" id="UP000751190">
    <property type="component" value="Unassembled WGS sequence"/>
</dbReference>
<evidence type="ECO:0000256" key="3">
    <source>
        <dbReference type="SAM" id="SignalP"/>
    </source>
</evidence>
<feature type="signal peptide" evidence="3">
    <location>
        <begin position="1"/>
        <end position="21"/>
    </location>
</feature>
<feature type="chain" id="PRO_5035199123" description="Phospholipase B-like" evidence="3">
    <location>
        <begin position="22"/>
        <end position="564"/>
    </location>
</feature>
<keyword evidence="2" id="KW-0812">Transmembrane</keyword>
<accession>A0A8J6C9J7</accession>
<dbReference type="OrthoDB" id="408694at2759"/>
<evidence type="ECO:0008006" key="6">
    <source>
        <dbReference type="Google" id="ProtNLM"/>
    </source>
</evidence>
<keyword evidence="2" id="KW-0472">Membrane</keyword>
<feature type="transmembrane region" description="Helical" evidence="2">
    <location>
        <begin position="525"/>
        <end position="543"/>
    </location>
</feature>
<evidence type="ECO:0000256" key="2">
    <source>
        <dbReference type="SAM" id="Phobius"/>
    </source>
</evidence>
<name>A0A8J6C9J7_DIALT</name>
<evidence type="ECO:0000313" key="4">
    <source>
        <dbReference type="EMBL" id="KAG8463056.1"/>
    </source>
</evidence>
<proteinExistence type="predicted"/>
<gene>
    <name evidence="4" type="ORF">KFE25_001829</name>
</gene>
<comment type="caution">
    <text evidence="4">The sequence shown here is derived from an EMBL/GenBank/DDBJ whole genome shotgun (WGS) entry which is preliminary data.</text>
</comment>
<evidence type="ECO:0000313" key="5">
    <source>
        <dbReference type="Proteomes" id="UP000751190"/>
    </source>
</evidence>
<keyword evidence="2" id="KW-1133">Transmembrane helix</keyword>
<organism evidence="4 5">
    <name type="scientific">Diacronema lutheri</name>
    <name type="common">Unicellular marine alga</name>
    <name type="synonym">Monochrysis lutheri</name>
    <dbReference type="NCBI Taxonomy" id="2081491"/>
    <lineage>
        <taxon>Eukaryota</taxon>
        <taxon>Haptista</taxon>
        <taxon>Haptophyta</taxon>
        <taxon>Pavlovophyceae</taxon>
        <taxon>Pavlovales</taxon>
        <taxon>Pavlovaceae</taxon>
        <taxon>Diacronema</taxon>
    </lineage>
</organism>
<sequence>MLAASAAFVAVLVAGVALGTAASPRATAHFDASEETRGAHARRLSSSRLKPSGTDLAEWQRQTDEVREEKRLNDELREANRRAFAGRDPAAGPRRLGVCVCGQMARLELQRKIDHLLRPNRDDFVLDVVLALAPSDTVSFAYATNNVGGMMNWTAASIRAAIGDAVGNGTVVIDDTKPYANPLLQRSYVESAYRKGPSWVRNAVRMWSNYWRCYQHFTRLEQANGAPYDVLIKVRDDGWVVSDIRIGSEDLTPLWTGRVIVPECRPEGGYNDRWGIMDAAHGYAYFGAQYVDYYLNWAELWGAAWAVSTNPRRRPGNAENHLKGALHLYKAPALPVSANAVPIVQSRTASTPNGGARACVSMRGFDLGPEEQLACVPTDAAARALVYCDRCDDGAAGHSTTCEHMCACVSAGNATGKCAELIDSNGGFCLRAAVLGNAPIEQADCGMCVRHRCSLWGGNKCASKWGFSDPQGAQRLECECACCRQACGHERMCDVGDFLPDKHLEEPRERTLDGAPRARGARAQAFVALALAAGVALVSLATVRQRDRAASSAGRGVTTMVSPR</sequence>
<protein>
    <recommendedName>
        <fullName evidence="6">Phospholipase B-like</fullName>
    </recommendedName>
</protein>